<dbReference type="Proteomes" id="UP001164305">
    <property type="component" value="Chromosome"/>
</dbReference>
<dbReference type="SUPFAM" id="SSF49777">
    <property type="entry name" value="PEBP-like"/>
    <property type="match status" value="1"/>
</dbReference>
<dbReference type="EMBL" id="CP107020">
    <property type="protein sequence ID" value="UYG17706.1"/>
    <property type="molecule type" value="Genomic_DNA"/>
</dbReference>
<dbReference type="InterPro" id="IPR005247">
    <property type="entry name" value="YbhB_YbcL/LppC-like"/>
</dbReference>
<dbReference type="InterPro" id="IPR008914">
    <property type="entry name" value="PEBP"/>
</dbReference>
<gene>
    <name evidence="2" type="ORF">BRM3_04600</name>
</gene>
<evidence type="ECO:0000313" key="2">
    <source>
        <dbReference type="EMBL" id="UYG17706.1"/>
    </source>
</evidence>
<keyword evidence="2" id="KW-0649">Protein kinase inhibitor</keyword>
<name>A0ABY6G3C3_9MICO</name>
<dbReference type="GO" id="GO:0004860">
    <property type="term" value="F:protein kinase inhibitor activity"/>
    <property type="evidence" value="ECO:0007669"/>
    <property type="project" value="UniProtKB-KW"/>
</dbReference>
<evidence type="ECO:0000256" key="1">
    <source>
        <dbReference type="ARBA" id="ARBA00007120"/>
    </source>
</evidence>
<dbReference type="InterPro" id="IPR036610">
    <property type="entry name" value="PEBP-like_sf"/>
</dbReference>
<dbReference type="Gene3D" id="3.90.280.10">
    <property type="entry name" value="PEBP-like"/>
    <property type="match status" value="1"/>
</dbReference>
<keyword evidence="3" id="KW-1185">Reference proteome</keyword>
<sequence>MKLPSSSDVRRAVESAVSPLGRALNDRRVGAAGSVANFRQLEGPAGLTVTSTSFADGQEIPDRHCGVGMGRGVSPELAWTGVPDSARRLLLIVEDLDFPSTSHTGLHSVAMFEPDGDSGEIVEGALVAGSSRFAFCKDYRGRTGFAPPRPLPGHGTHHYAFHLYALDTPVTPPEGSALSALLPLVEGHVVASGHLVGTKTS</sequence>
<comment type="similarity">
    <text evidence="1">Belongs to the UPF0098 family.</text>
</comment>
<dbReference type="RefSeq" id="WP_263594914.1">
    <property type="nucleotide sequence ID" value="NZ_CP107020.1"/>
</dbReference>
<reference evidence="2" key="1">
    <citation type="submission" date="2022-10" db="EMBL/GenBank/DDBJ databases">
        <title>Whole-Genome Sequencing of Brachybacterium huguangmaarense BRM-3, Isolated from Betula schmidtii.</title>
        <authorList>
            <person name="Haam D."/>
        </authorList>
    </citation>
    <scope>NUCLEOTIDE SEQUENCE</scope>
    <source>
        <strain evidence="2">BRM-3</strain>
    </source>
</reference>
<dbReference type="CDD" id="cd00865">
    <property type="entry name" value="PEBP_bact_arch"/>
    <property type="match status" value="1"/>
</dbReference>
<organism evidence="2 3">
    <name type="scientific">Brachybacterium huguangmaarense</name>
    <dbReference type="NCBI Taxonomy" id="1652028"/>
    <lineage>
        <taxon>Bacteria</taxon>
        <taxon>Bacillati</taxon>
        <taxon>Actinomycetota</taxon>
        <taxon>Actinomycetes</taxon>
        <taxon>Micrococcales</taxon>
        <taxon>Dermabacteraceae</taxon>
        <taxon>Brachybacterium</taxon>
    </lineage>
</organism>
<proteinExistence type="inferred from homology"/>
<dbReference type="Pfam" id="PF01161">
    <property type="entry name" value="PBP"/>
    <property type="match status" value="1"/>
</dbReference>
<protein>
    <submittedName>
        <fullName evidence="2">YbhB/YbcL family Raf kinase inhibitor-like protein</fullName>
    </submittedName>
</protein>
<accession>A0ABY6G3C3</accession>
<evidence type="ECO:0000313" key="3">
    <source>
        <dbReference type="Proteomes" id="UP001164305"/>
    </source>
</evidence>